<gene>
    <name evidence="1" type="ORF">GCM10009831_07180</name>
</gene>
<keyword evidence="2" id="KW-1185">Reference proteome</keyword>
<evidence type="ECO:0000313" key="1">
    <source>
        <dbReference type="EMBL" id="GAA1701033.1"/>
    </source>
</evidence>
<evidence type="ECO:0000313" key="2">
    <source>
        <dbReference type="Proteomes" id="UP001500383"/>
    </source>
</evidence>
<reference evidence="2" key="1">
    <citation type="journal article" date="2019" name="Int. J. Syst. Evol. Microbiol.">
        <title>The Global Catalogue of Microorganisms (GCM) 10K type strain sequencing project: providing services to taxonomists for standard genome sequencing and annotation.</title>
        <authorList>
            <consortium name="The Broad Institute Genomics Platform"/>
            <consortium name="The Broad Institute Genome Sequencing Center for Infectious Disease"/>
            <person name="Wu L."/>
            <person name="Ma J."/>
        </authorList>
    </citation>
    <scope>NUCLEOTIDE SEQUENCE [LARGE SCALE GENOMIC DNA]</scope>
    <source>
        <strain evidence="2">JCM 16002</strain>
    </source>
</reference>
<sequence>METVSWYAELALRTRVNMSAMGSVIDMDLPCSFLVTVPMQHGCGRPVGRPCPSWAYHEEFECSVVWGPPIV</sequence>
<organism evidence="1 2">
    <name type="scientific">Dietzia cercidiphylli</name>
    <dbReference type="NCBI Taxonomy" id="498199"/>
    <lineage>
        <taxon>Bacteria</taxon>
        <taxon>Bacillati</taxon>
        <taxon>Actinomycetota</taxon>
        <taxon>Actinomycetes</taxon>
        <taxon>Mycobacteriales</taxon>
        <taxon>Dietziaceae</taxon>
        <taxon>Dietzia</taxon>
    </lineage>
</organism>
<protein>
    <submittedName>
        <fullName evidence="1">Uncharacterized protein</fullName>
    </submittedName>
</protein>
<accession>A0ABP4UA46</accession>
<dbReference type="Proteomes" id="UP001500383">
    <property type="component" value="Unassembled WGS sequence"/>
</dbReference>
<proteinExistence type="predicted"/>
<name>A0ABP4UA46_9ACTN</name>
<dbReference type="EMBL" id="BAAAQG010000003">
    <property type="protein sequence ID" value="GAA1701033.1"/>
    <property type="molecule type" value="Genomic_DNA"/>
</dbReference>
<comment type="caution">
    <text evidence="1">The sequence shown here is derived from an EMBL/GenBank/DDBJ whole genome shotgun (WGS) entry which is preliminary data.</text>
</comment>